<comment type="similarity">
    <text evidence="2 3">Belongs to the DegT/DnrJ/EryC1 family.</text>
</comment>
<dbReference type="Proteomes" id="UP000288943">
    <property type="component" value="Chromosome"/>
</dbReference>
<evidence type="ECO:0000256" key="3">
    <source>
        <dbReference type="RuleBase" id="RU004508"/>
    </source>
</evidence>
<evidence type="ECO:0000313" key="5">
    <source>
        <dbReference type="EMBL" id="QAV18991.1"/>
    </source>
</evidence>
<keyword evidence="5" id="KW-0032">Aminotransferase</keyword>
<dbReference type="InterPro" id="IPR015421">
    <property type="entry name" value="PyrdxlP-dep_Trfase_major"/>
</dbReference>
<dbReference type="OrthoDB" id="9810913at2"/>
<evidence type="ECO:0000313" key="7">
    <source>
        <dbReference type="Proteomes" id="UP001527202"/>
    </source>
</evidence>
<gene>
    <name evidence="4" type="ORF">M5X16_21835</name>
    <name evidence="5" type="ORF">PC41400_15410</name>
</gene>
<organism evidence="5 6">
    <name type="scientific">Paenibacillus chitinolyticus</name>
    <dbReference type="NCBI Taxonomy" id="79263"/>
    <lineage>
        <taxon>Bacteria</taxon>
        <taxon>Bacillati</taxon>
        <taxon>Bacillota</taxon>
        <taxon>Bacilli</taxon>
        <taxon>Bacillales</taxon>
        <taxon>Paenibacillaceae</taxon>
        <taxon>Paenibacillus</taxon>
    </lineage>
</organism>
<dbReference type="Gene3D" id="3.90.1150.10">
    <property type="entry name" value="Aspartate Aminotransferase, domain 1"/>
    <property type="match status" value="1"/>
</dbReference>
<keyword evidence="7" id="KW-1185">Reference proteome</keyword>
<protein>
    <submittedName>
        <fullName evidence="5">3-oxo-glucose-6-phosphate--glutamate aminotransferase</fullName>
    </submittedName>
    <submittedName>
        <fullName evidence="4">DegT/DnrJ/EryC1/StrS family aminotransferase</fullName>
    </submittedName>
</protein>
<dbReference type="AlphaFoldDB" id="A0A410WXL7"/>
<dbReference type="CDD" id="cd00616">
    <property type="entry name" value="AHBA_syn"/>
    <property type="match status" value="1"/>
</dbReference>
<dbReference type="GO" id="GO:0000271">
    <property type="term" value="P:polysaccharide biosynthetic process"/>
    <property type="evidence" value="ECO:0007669"/>
    <property type="project" value="TreeGrafter"/>
</dbReference>
<dbReference type="PANTHER" id="PTHR30244">
    <property type="entry name" value="TRANSAMINASE"/>
    <property type="match status" value="1"/>
</dbReference>
<dbReference type="Gene3D" id="3.40.640.10">
    <property type="entry name" value="Type I PLP-dependent aspartate aminotransferase-like (Major domain)"/>
    <property type="match status" value="1"/>
</dbReference>
<proteinExistence type="inferred from homology"/>
<dbReference type="Pfam" id="PF01041">
    <property type="entry name" value="DegT_DnrJ_EryC1"/>
    <property type="match status" value="1"/>
</dbReference>
<dbReference type="KEGG" id="pchi:PC41400_15410"/>
<keyword evidence="5" id="KW-0808">Transferase</keyword>
<dbReference type="PANTHER" id="PTHR30244:SF36">
    <property type="entry name" value="3-OXO-GLUCOSE-6-PHOSPHATE:GLUTAMATE AMINOTRANSFERASE"/>
    <property type="match status" value="1"/>
</dbReference>
<dbReference type="EMBL" id="CP026520">
    <property type="protein sequence ID" value="QAV18991.1"/>
    <property type="molecule type" value="Genomic_DNA"/>
</dbReference>
<dbReference type="GO" id="GO:0008483">
    <property type="term" value="F:transaminase activity"/>
    <property type="evidence" value="ECO:0007669"/>
    <property type="project" value="UniProtKB-KW"/>
</dbReference>
<dbReference type="InterPro" id="IPR000653">
    <property type="entry name" value="DegT/StrS_aminotransferase"/>
</dbReference>
<reference evidence="5 6" key="1">
    <citation type="submission" date="2018-01" db="EMBL/GenBank/DDBJ databases">
        <title>The whole genome sequencing and assembly of Paenibacillus chitinolyticus KCCM 41400 strain.</title>
        <authorList>
            <person name="Kim J.-Y."/>
            <person name="Park M.-K."/>
            <person name="Lee Y.-J."/>
            <person name="Yi H."/>
            <person name="Bahn Y.-S."/>
            <person name="Kim J.F."/>
            <person name="Lee D.-W."/>
        </authorList>
    </citation>
    <scope>NUCLEOTIDE SEQUENCE [LARGE SCALE GENOMIC DNA]</scope>
    <source>
        <strain evidence="5 6">KCCM 41400</strain>
    </source>
</reference>
<dbReference type="Proteomes" id="UP001527202">
    <property type="component" value="Unassembled WGS sequence"/>
</dbReference>
<name>A0A410WXL7_9BACL</name>
<dbReference type="InterPro" id="IPR015424">
    <property type="entry name" value="PyrdxlP-dep_Trfase"/>
</dbReference>
<evidence type="ECO:0000313" key="4">
    <source>
        <dbReference type="EMBL" id="MCY9598393.1"/>
    </source>
</evidence>
<accession>A0A410WXL7</accession>
<dbReference type="GO" id="GO:0030170">
    <property type="term" value="F:pyridoxal phosphate binding"/>
    <property type="evidence" value="ECO:0007669"/>
    <property type="project" value="TreeGrafter"/>
</dbReference>
<evidence type="ECO:0000256" key="1">
    <source>
        <dbReference type="ARBA" id="ARBA00022898"/>
    </source>
</evidence>
<sequence>MLTTKNKYWGTSKDYLHLLDCSKTGRDVEPDCFENHLVNSKLLEKLYISRKENTINSWIRSLFPALSEFPGKVDFLPLNRLISAEEVEAILAVMKVVLPTGQFTSGPYVNRFEEILSGYLRKKYIIATSSGTDAAMVALLALGLRPGDEVIMPANSFAATENAVLAVGGVPVFADIDPHTYTLDPASAEAAITPRTRFVLPVHLYGKKANMAGLRELADRYRLKIVEDACQAIGVTELGREGDALILSFNPYKNVGVCGKGGAIALDDEEAARRCMQFSYHGFEVNVKNRKVRDFGYNSRMDNLQAAIGIERMKHLSLNNFKRTILADRYRQGLQSLADSQKIRLPEMSDDHVWHHFPIQILSADRDLVRRELMDKYSAETDIYYPVLSHRQNTPFVDARYKDAHLPQTEQTHSRLLHLPMYPHLSWEEQDHLMEGLRRVIGV</sequence>
<keyword evidence="1 3" id="KW-0663">Pyridoxal phosphate</keyword>
<dbReference type="SUPFAM" id="SSF53383">
    <property type="entry name" value="PLP-dependent transferases"/>
    <property type="match status" value="1"/>
</dbReference>
<evidence type="ECO:0000313" key="6">
    <source>
        <dbReference type="Proteomes" id="UP000288943"/>
    </source>
</evidence>
<reference evidence="4 7" key="2">
    <citation type="submission" date="2022-05" db="EMBL/GenBank/DDBJ databases">
        <title>Genome Sequencing of Bee-Associated Microbes.</title>
        <authorList>
            <person name="Dunlap C."/>
        </authorList>
    </citation>
    <scope>NUCLEOTIDE SEQUENCE [LARGE SCALE GENOMIC DNA]</scope>
    <source>
        <strain evidence="4 7">NRRL B-23120</strain>
    </source>
</reference>
<evidence type="ECO:0000256" key="2">
    <source>
        <dbReference type="ARBA" id="ARBA00037999"/>
    </source>
</evidence>
<dbReference type="EMBL" id="JAMDMJ010000029">
    <property type="protein sequence ID" value="MCY9598393.1"/>
    <property type="molecule type" value="Genomic_DNA"/>
</dbReference>
<dbReference type="InterPro" id="IPR015422">
    <property type="entry name" value="PyrdxlP-dep_Trfase_small"/>
</dbReference>